<reference evidence="9 10" key="1">
    <citation type="submission" date="2018-02" db="EMBL/GenBank/DDBJ databases">
        <title>Jeotgalibacillus proteolyticum sp. nov. a protease producing bacterium isolated from ocean sediments of Laizhou Bay.</title>
        <authorList>
            <person name="Li Y."/>
        </authorList>
    </citation>
    <scope>NUCLEOTIDE SEQUENCE [LARGE SCALE GENOMIC DNA]</scope>
    <source>
        <strain evidence="9 10">22-7</strain>
    </source>
</reference>
<dbReference type="OrthoDB" id="9792068at2"/>
<evidence type="ECO:0000256" key="2">
    <source>
        <dbReference type="ARBA" id="ARBA00009677"/>
    </source>
</evidence>
<keyword evidence="9" id="KW-0282">Flagellum</keyword>
<dbReference type="GO" id="GO:0030694">
    <property type="term" value="C:bacterial-type flagellum basal body, rod"/>
    <property type="evidence" value="ECO:0007669"/>
    <property type="project" value="InterPro"/>
</dbReference>
<comment type="function">
    <text evidence="5 6">Structural component of flagellum, the bacterial motility apparatus. Part of the rod structure of flagellar basal body.</text>
</comment>
<comment type="similarity">
    <text evidence="2 6">Belongs to the flagella basal body rod proteins family.</text>
</comment>
<dbReference type="InterPro" id="IPR001444">
    <property type="entry name" value="Flag_bb_rod_N"/>
</dbReference>
<comment type="caution">
    <text evidence="9">The sequence shown here is derived from an EMBL/GenBank/DDBJ whole genome shotgun (WGS) entry which is preliminary data.</text>
</comment>
<dbReference type="EMBL" id="PREZ01000001">
    <property type="protein sequence ID" value="PPA72479.1"/>
    <property type="molecule type" value="Genomic_DNA"/>
</dbReference>
<evidence type="ECO:0000256" key="6">
    <source>
        <dbReference type="PIRNR" id="PIRNR002889"/>
    </source>
</evidence>
<evidence type="ECO:0000256" key="7">
    <source>
        <dbReference type="SAM" id="MobiDB-lite"/>
    </source>
</evidence>
<evidence type="ECO:0000313" key="10">
    <source>
        <dbReference type="Proteomes" id="UP000239047"/>
    </source>
</evidence>
<protein>
    <recommendedName>
        <fullName evidence="3 6">Flagellar basal body rod protein FlgB</fullName>
    </recommendedName>
</protein>
<feature type="region of interest" description="Disordered" evidence="7">
    <location>
        <begin position="54"/>
        <end position="77"/>
    </location>
</feature>
<gene>
    <name evidence="9" type="ORF">C4B60_01390</name>
</gene>
<evidence type="ECO:0000256" key="4">
    <source>
        <dbReference type="ARBA" id="ARBA00023143"/>
    </source>
</evidence>
<evidence type="ECO:0000256" key="3">
    <source>
        <dbReference type="ARBA" id="ARBA00014376"/>
    </source>
</evidence>
<keyword evidence="10" id="KW-1185">Reference proteome</keyword>
<evidence type="ECO:0000256" key="5">
    <source>
        <dbReference type="ARBA" id="ARBA00024934"/>
    </source>
</evidence>
<dbReference type="Pfam" id="PF00460">
    <property type="entry name" value="Flg_bb_rod"/>
    <property type="match status" value="1"/>
</dbReference>
<keyword evidence="9" id="KW-0966">Cell projection</keyword>
<evidence type="ECO:0000259" key="8">
    <source>
        <dbReference type="Pfam" id="PF00460"/>
    </source>
</evidence>
<feature type="domain" description="Flagellar basal body rod protein N-terminal" evidence="8">
    <location>
        <begin position="12"/>
        <end position="38"/>
    </location>
</feature>
<evidence type="ECO:0000313" key="9">
    <source>
        <dbReference type="EMBL" id="PPA72479.1"/>
    </source>
</evidence>
<dbReference type="PANTHER" id="PTHR30435:SF12">
    <property type="entry name" value="FLAGELLAR BASAL BODY ROD PROTEIN FLGB"/>
    <property type="match status" value="1"/>
</dbReference>
<comment type="subcellular location">
    <subcellularLocation>
        <location evidence="1 6">Bacterial flagellum basal body</location>
    </subcellularLocation>
</comment>
<dbReference type="NCBIfam" id="TIGR01396">
    <property type="entry name" value="FlgB"/>
    <property type="match status" value="1"/>
</dbReference>
<dbReference type="InterPro" id="IPR019776">
    <property type="entry name" value="Flagellar_basal_body_rod_CS"/>
</dbReference>
<dbReference type="InterPro" id="IPR006300">
    <property type="entry name" value="FlgB"/>
</dbReference>
<accession>A0A2S5GHL9</accession>
<dbReference type="PANTHER" id="PTHR30435">
    <property type="entry name" value="FLAGELLAR PROTEIN"/>
    <property type="match status" value="1"/>
</dbReference>
<dbReference type="GO" id="GO:0071978">
    <property type="term" value="P:bacterial-type flagellum-dependent swarming motility"/>
    <property type="evidence" value="ECO:0007669"/>
    <property type="project" value="TreeGrafter"/>
</dbReference>
<dbReference type="AlphaFoldDB" id="A0A2S5GHL9"/>
<evidence type="ECO:0000256" key="1">
    <source>
        <dbReference type="ARBA" id="ARBA00004117"/>
    </source>
</evidence>
<keyword evidence="4 6" id="KW-0975">Bacterial flagellum</keyword>
<comment type="subunit">
    <text evidence="6">The basal body constitutes a major portion of the flagellar organelle and consists of a number of rings mounted on a central rod.</text>
</comment>
<feature type="compositionally biased region" description="Polar residues" evidence="7">
    <location>
        <begin position="54"/>
        <end position="63"/>
    </location>
</feature>
<sequence>MNLFTGTISKIESGLAYSSVKQKVIANNIANADTPGYKSKEVSFKGILQNEMKLQSSNGSGKNPSPFGMNTDPGEPRIAERNYSIRQNGNGVDMDREMANMATNQIYYDALIERISGKFSTLNTVIKGGK</sequence>
<dbReference type="PROSITE" id="PS00588">
    <property type="entry name" value="FLAGELLA_BB_ROD"/>
    <property type="match status" value="1"/>
</dbReference>
<dbReference type="PIRSF" id="PIRSF002889">
    <property type="entry name" value="Rod_FlgB"/>
    <property type="match status" value="1"/>
</dbReference>
<name>A0A2S5GHL9_9BACL</name>
<organism evidence="9 10">
    <name type="scientific">Jeotgalibacillus proteolyticus</name>
    <dbReference type="NCBI Taxonomy" id="2082395"/>
    <lineage>
        <taxon>Bacteria</taxon>
        <taxon>Bacillati</taxon>
        <taxon>Bacillota</taxon>
        <taxon>Bacilli</taxon>
        <taxon>Bacillales</taxon>
        <taxon>Caryophanaceae</taxon>
        <taxon>Jeotgalibacillus</taxon>
    </lineage>
</organism>
<dbReference type="Proteomes" id="UP000239047">
    <property type="component" value="Unassembled WGS sequence"/>
</dbReference>
<dbReference type="RefSeq" id="WP_104056630.1">
    <property type="nucleotide sequence ID" value="NZ_PREZ01000001.1"/>
</dbReference>
<keyword evidence="9" id="KW-0969">Cilium</keyword>
<proteinExistence type="inferred from homology"/>